<dbReference type="Proteomes" id="UP000184164">
    <property type="component" value="Unassembled WGS sequence"/>
</dbReference>
<evidence type="ECO:0000313" key="2">
    <source>
        <dbReference type="Proteomes" id="UP000184164"/>
    </source>
</evidence>
<dbReference type="AlphaFoldDB" id="A0A1M4VKC1"/>
<protein>
    <submittedName>
        <fullName evidence="1">Uncharacterized protein</fullName>
    </submittedName>
</protein>
<keyword evidence="2" id="KW-1185">Reference proteome</keyword>
<dbReference type="EMBL" id="FQUM01000002">
    <property type="protein sequence ID" value="SHE69327.1"/>
    <property type="molecule type" value="Genomic_DNA"/>
</dbReference>
<proteinExistence type="predicted"/>
<sequence>MVYFYLDARVPKKQGCGCVCLTLSGAAHADKSEEVANLSASLDLTAFSWFSGREAQDISAFCKGRFIFNLLSHFSLDAKVSKNQGCGSVHSTLPGAAHADKSEEVAACQCR</sequence>
<organism evidence="1 2">
    <name type="scientific">Mariniphaga anaerophila</name>
    <dbReference type="NCBI Taxonomy" id="1484053"/>
    <lineage>
        <taxon>Bacteria</taxon>
        <taxon>Pseudomonadati</taxon>
        <taxon>Bacteroidota</taxon>
        <taxon>Bacteroidia</taxon>
        <taxon>Marinilabiliales</taxon>
        <taxon>Prolixibacteraceae</taxon>
        <taxon>Mariniphaga</taxon>
    </lineage>
</organism>
<evidence type="ECO:0000313" key="1">
    <source>
        <dbReference type="EMBL" id="SHE69327.1"/>
    </source>
</evidence>
<gene>
    <name evidence="1" type="ORF">SAMN05444274_102125</name>
</gene>
<name>A0A1M4VKC1_9BACT</name>
<accession>A0A1M4VKC1</accession>
<reference evidence="1 2" key="1">
    <citation type="submission" date="2016-11" db="EMBL/GenBank/DDBJ databases">
        <authorList>
            <person name="Jaros S."/>
            <person name="Januszkiewicz K."/>
            <person name="Wedrychowicz H."/>
        </authorList>
    </citation>
    <scope>NUCLEOTIDE SEQUENCE [LARGE SCALE GENOMIC DNA]</scope>
    <source>
        <strain evidence="1 2">DSM 26910</strain>
    </source>
</reference>